<dbReference type="InterPro" id="IPR043129">
    <property type="entry name" value="ATPase_NBD"/>
</dbReference>
<keyword evidence="2" id="KW-0418">Kinase</keyword>
<gene>
    <name evidence="2" type="ORF">SAMN05444695_10425</name>
</gene>
<dbReference type="Proteomes" id="UP000183263">
    <property type="component" value="Unassembled WGS sequence"/>
</dbReference>
<keyword evidence="3" id="KW-1185">Reference proteome</keyword>
<accession>A0A1G8GAQ7</accession>
<sequence>MTGLPTVAVDLGGTWLRIRGADGTCRVPAPSALRHPGVPVEELVERLLDALCSRVPTGSRVAVSCGAAMDEERKEIHGSGPLWGSGIERPIRLVDLLSERRPDSEWHLVNDVTAALADFVRRHARPGHRKVCYLTVSSGIALRTADVRTHTIPVDGAGLQGEVGHLRAVTSGPAAVQSLPCPCGGRGHVSSIAAGPALDGVARALGTGRTETLREELEARVRGGDDAAIRLWTLVVEPIAELVRTVWSLDPQIDLIGIGGGFVEARTALYRDELFRQVATVRSYADRGLDVEHLGDRLHVCEPGDVDPLDGVVAMADGALTVSKI</sequence>
<comment type="similarity">
    <text evidence="1">Belongs to the ROK (NagC/XylR) family.</text>
</comment>
<name>A0A1G8GAQ7_9NOCA</name>
<dbReference type="AlphaFoldDB" id="A0A1G8GAQ7"/>
<dbReference type="InterPro" id="IPR000600">
    <property type="entry name" value="ROK"/>
</dbReference>
<dbReference type="RefSeq" id="WP_246442205.1">
    <property type="nucleotide sequence ID" value="NZ_CP048813.1"/>
</dbReference>
<evidence type="ECO:0000313" key="3">
    <source>
        <dbReference type="Proteomes" id="UP000183263"/>
    </source>
</evidence>
<dbReference type="Gene3D" id="3.30.420.40">
    <property type="match status" value="2"/>
</dbReference>
<protein>
    <submittedName>
        <fullName evidence="2">Sugar kinase of the NBD/HSP70 family, may contain an N-terminal HTH domain</fullName>
    </submittedName>
</protein>
<keyword evidence="2" id="KW-0808">Transferase</keyword>
<dbReference type="EMBL" id="FNDN01000004">
    <property type="protein sequence ID" value="SDH91360.1"/>
    <property type="molecule type" value="Genomic_DNA"/>
</dbReference>
<dbReference type="GO" id="GO:0016301">
    <property type="term" value="F:kinase activity"/>
    <property type="evidence" value="ECO:0007669"/>
    <property type="project" value="UniProtKB-KW"/>
</dbReference>
<evidence type="ECO:0000313" key="2">
    <source>
        <dbReference type="EMBL" id="SDH91360.1"/>
    </source>
</evidence>
<dbReference type="SUPFAM" id="SSF53067">
    <property type="entry name" value="Actin-like ATPase domain"/>
    <property type="match status" value="1"/>
</dbReference>
<proteinExistence type="inferred from homology"/>
<organism evidence="2 3">
    <name type="scientific">Rhodococcus triatomae</name>
    <dbReference type="NCBI Taxonomy" id="300028"/>
    <lineage>
        <taxon>Bacteria</taxon>
        <taxon>Bacillati</taxon>
        <taxon>Actinomycetota</taxon>
        <taxon>Actinomycetes</taxon>
        <taxon>Mycobacteriales</taxon>
        <taxon>Nocardiaceae</taxon>
        <taxon>Rhodococcus</taxon>
    </lineage>
</organism>
<dbReference type="Pfam" id="PF00480">
    <property type="entry name" value="ROK"/>
    <property type="match status" value="1"/>
</dbReference>
<evidence type="ECO:0000256" key="1">
    <source>
        <dbReference type="ARBA" id="ARBA00006479"/>
    </source>
</evidence>
<reference evidence="2 3" key="1">
    <citation type="submission" date="2016-10" db="EMBL/GenBank/DDBJ databases">
        <authorList>
            <person name="de Groot N.N."/>
        </authorList>
    </citation>
    <scope>NUCLEOTIDE SEQUENCE [LARGE SCALE GENOMIC DNA]</scope>
    <source>
        <strain evidence="2 3">DSM 44892</strain>
    </source>
</reference>